<evidence type="ECO:0000256" key="1">
    <source>
        <dbReference type="SAM" id="SignalP"/>
    </source>
</evidence>
<sequence>MRMRLCALRVILAGWALAGCRPVTYEFVDSASATEAVSETMSSGTDTALSEPPPAPVEPCFDGIINGAETDLDCGGPVCPPCGPGQQCSGPWDCAGGLCEAGLCRPPLQCRVAEDCPDEPCRQPQCDGGQCSYVELEGIKCDDGDLCTEANVCIAGACTGVPRDCSGHGGACQQGFCNPASGNCAIELLEDGAPCDDGLGCTFDDFCAGGQCFGKPGLPILFADFTDPGTWLTDPPWMIGPAKPSACAFNGLEDPAEDHSPGDDNMLAGAAIGGCLPDEPLPMDACLTSPPIELQEGPEPLLLHYWSQISLVPLPPRLPASARVDVWTGKEWLAVFESKNEPFEDPEWTPHAIDITPFRNPGLMVRFCHHHPEPGLPPIAGWSVDDVFIGPPDCQPP</sequence>
<accession>A0ABT5DXN3</accession>
<reference evidence="2 3" key="1">
    <citation type="submission" date="2022-11" db="EMBL/GenBank/DDBJ databases">
        <title>Minimal conservation of predation-associated metabolite biosynthetic gene clusters underscores biosynthetic potential of Myxococcota including descriptions for ten novel species: Archangium lansinium sp. nov., Myxococcus landrumus sp. nov., Nannocystis bai.</title>
        <authorList>
            <person name="Ahearne A."/>
            <person name="Stevens C."/>
            <person name="Dowd S."/>
        </authorList>
    </citation>
    <scope>NUCLEOTIDE SEQUENCE [LARGE SCALE GENOMIC DNA]</scope>
    <source>
        <strain evidence="2 3">BB15-2</strain>
    </source>
</reference>
<name>A0ABT5DXN3_9BACT</name>
<evidence type="ECO:0000313" key="3">
    <source>
        <dbReference type="Proteomes" id="UP001221686"/>
    </source>
</evidence>
<dbReference type="RefSeq" id="WP_272086799.1">
    <property type="nucleotide sequence ID" value="NZ_JAQNDL010000001.1"/>
</dbReference>
<organism evidence="2 3">
    <name type="scientific">Nannocystis bainbridge</name>
    <dbReference type="NCBI Taxonomy" id="2995303"/>
    <lineage>
        <taxon>Bacteria</taxon>
        <taxon>Pseudomonadati</taxon>
        <taxon>Myxococcota</taxon>
        <taxon>Polyangia</taxon>
        <taxon>Nannocystales</taxon>
        <taxon>Nannocystaceae</taxon>
        <taxon>Nannocystis</taxon>
    </lineage>
</organism>
<dbReference type="PROSITE" id="PS51257">
    <property type="entry name" value="PROKAR_LIPOPROTEIN"/>
    <property type="match status" value="1"/>
</dbReference>
<keyword evidence="1" id="KW-0732">Signal</keyword>
<proteinExistence type="predicted"/>
<evidence type="ECO:0008006" key="4">
    <source>
        <dbReference type="Google" id="ProtNLM"/>
    </source>
</evidence>
<feature type="signal peptide" evidence="1">
    <location>
        <begin position="1"/>
        <end position="18"/>
    </location>
</feature>
<evidence type="ECO:0000313" key="2">
    <source>
        <dbReference type="EMBL" id="MDC0718320.1"/>
    </source>
</evidence>
<dbReference type="EMBL" id="JAQNDL010000001">
    <property type="protein sequence ID" value="MDC0718320.1"/>
    <property type="molecule type" value="Genomic_DNA"/>
</dbReference>
<feature type="chain" id="PRO_5046468836" description="MAM domain-containing protein" evidence="1">
    <location>
        <begin position="19"/>
        <end position="397"/>
    </location>
</feature>
<dbReference type="Proteomes" id="UP001221686">
    <property type="component" value="Unassembled WGS sequence"/>
</dbReference>
<protein>
    <recommendedName>
        <fullName evidence="4">MAM domain-containing protein</fullName>
    </recommendedName>
</protein>
<comment type="caution">
    <text evidence="2">The sequence shown here is derived from an EMBL/GenBank/DDBJ whole genome shotgun (WGS) entry which is preliminary data.</text>
</comment>
<gene>
    <name evidence="2" type="ORF">POL25_15540</name>
</gene>
<keyword evidence="3" id="KW-1185">Reference proteome</keyword>